<organism evidence="1 2">
    <name type="scientific">Prauserella muralis</name>
    <dbReference type="NCBI Taxonomy" id="588067"/>
    <lineage>
        <taxon>Bacteria</taxon>
        <taxon>Bacillati</taxon>
        <taxon>Actinomycetota</taxon>
        <taxon>Actinomycetes</taxon>
        <taxon>Pseudonocardiales</taxon>
        <taxon>Pseudonocardiaceae</taxon>
        <taxon>Prauserella</taxon>
    </lineage>
</organism>
<accession>A0A2V4ADG2</accession>
<protein>
    <submittedName>
        <fullName evidence="1">Uncharacterized protein</fullName>
    </submittedName>
</protein>
<sequence>MSGRLLCMASPEQLARRMDRAEEDLTALSDTLLDIRDTVHGHTTTLAEHGRALGEIQQEQDRQAAKLDEIATGLAAILRRLGEG</sequence>
<dbReference type="EMBL" id="MASW01000024">
    <property type="protein sequence ID" value="PXY16624.1"/>
    <property type="molecule type" value="Genomic_DNA"/>
</dbReference>
<name>A0A2V4ADG2_9PSEU</name>
<keyword evidence="1" id="KW-0614">Plasmid</keyword>
<proteinExistence type="predicted"/>
<dbReference type="Proteomes" id="UP000249915">
    <property type="component" value="Plasmid pPmurDSM45305"/>
</dbReference>
<dbReference type="AlphaFoldDB" id="A0A2V4ADG2"/>
<comment type="caution">
    <text evidence="1">The sequence shown here is derived from an EMBL/GenBank/DDBJ whole genome shotgun (WGS) entry which is preliminary data.</text>
</comment>
<evidence type="ECO:0000313" key="2">
    <source>
        <dbReference type="Proteomes" id="UP000249915"/>
    </source>
</evidence>
<gene>
    <name evidence="1" type="ORF">BAY60_36145</name>
</gene>
<keyword evidence="2" id="KW-1185">Reference proteome</keyword>
<evidence type="ECO:0000313" key="1">
    <source>
        <dbReference type="EMBL" id="PXY16624.1"/>
    </source>
</evidence>
<reference evidence="1 2" key="1">
    <citation type="submission" date="2016-07" db="EMBL/GenBank/DDBJ databases">
        <title>Draft genome sequence of Prauserella muralis DSM 45305, isolated from a mould-covered wall in an indoor environment.</title>
        <authorList>
            <person name="Ruckert C."/>
            <person name="Albersmeier A."/>
            <person name="Jiang C.-L."/>
            <person name="Jiang Y."/>
            <person name="Kalinowski J."/>
            <person name="Schneider O."/>
            <person name="Winkler A."/>
            <person name="Zotchev S.B."/>
        </authorList>
    </citation>
    <scope>NUCLEOTIDE SEQUENCE [LARGE SCALE GENOMIC DNA]</scope>
    <source>
        <strain evidence="1 2">DSM 45305</strain>
        <plasmid evidence="2">ppmurdsm45305</plasmid>
    </source>
</reference>
<geneLocation type="plasmid" evidence="2">
    <name>ppmurdsm45305</name>
</geneLocation>